<dbReference type="GO" id="GO:0005737">
    <property type="term" value="C:cytoplasm"/>
    <property type="evidence" value="ECO:0007669"/>
    <property type="project" value="TreeGrafter"/>
</dbReference>
<dbReference type="InterPro" id="IPR039752">
    <property type="entry name" value="F-box_only"/>
</dbReference>
<dbReference type="SMART" id="SM00256">
    <property type="entry name" value="FBOX"/>
    <property type="match status" value="1"/>
</dbReference>
<feature type="domain" description="FBA" evidence="2">
    <location>
        <begin position="78"/>
        <end position="264"/>
    </location>
</feature>
<evidence type="ECO:0000259" key="2">
    <source>
        <dbReference type="PROSITE" id="PS51114"/>
    </source>
</evidence>
<dbReference type="FunFam" id="1.20.1280.50:FF:000002">
    <property type="entry name" value="F-box only protein 44"/>
    <property type="match status" value="1"/>
</dbReference>
<dbReference type="OrthoDB" id="6038823at2759"/>
<dbReference type="AlphaFoldDB" id="A0A1S3IBP2"/>
<dbReference type="InterPro" id="IPR007397">
    <property type="entry name" value="F-box-assoc_dom"/>
</dbReference>
<dbReference type="PANTHER" id="PTHR12125:SF5">
    <property type="entry name" value="F-BOX DOMAIN-CONTAINING PROTEIN"/>
    <property type="match status" value="1"/>
</dbReference>
<organism evidence="3 4">
    <name type="scientific">Lingula anatina</name>
    <name type="common">Brachiopod</name>
    <name type="synonym">Lingula unguis</name>
    <dbReference type="NCBI Taxonomy" id="7574"/>
    <lineage>
        <taxon>Eukaryota</taxon>
        <taxon>Metazoa</taxon>
        <taxon>Spiralia</taxon>
        <taxon>Lophotrochozoa</taxon>
        <taxon>Brachiopoda</taxon>
        <taxon>Linguliformea</taxon>
        <taxon>Lingulata</taxon>
        <taxon>Lingulida</taxon>
        <taxon>Linguloidea</taxon>
        <taxon>Lingulidae</taxon>
        <taxon>Lingula</taxon>
    </lineage>
</organism>
<dbReference type="PROSITE" id="PS51114">
    <property type="entry name" value="FBA"/>
    <property type="match status" value="1"/>
</dbReference>
<dbReference type="SMART" id="SM01198">
    <property type="entry name" value="FBA"/>
    <property type="match status" value="1"/>
</dbReference>
<dbReference type="Proteomes" id="UP000085678">
    <property type="component" value="Unplaced"/>
</dbReference>
<dbReference type="SUPFAM" id="SSF49785">
    <property type="entry name" value="Galactose-binding domain-like"/>
    <property type="match status" value="1"/>
</dbReference>
<accession>A0A1S3IBP2</accession>
<evidence type="ECO:0000313" key="4">
    <source>
        <dbReference type="RefSeq" id="XP_013395680.1"/>
    </source>
</evidence>
<dbReference type="SUPFAM" id="SSF81383">
    <property type="entry name" value="F-box domain"/>
    <property type="match status" value="1"/>
</dbReference>
<dbReference type="FunFam" id="2.60.120.260:FF:000012">
    <property type="entry name" value="F-box only protein 2"/>
    <property type="match status" value="1"/>
</dbReference>
<gene>
    <name evidence="4" type="primary">LOC106162805</name>
</gene>
<keyword evidence="3" id="KW-1185">Reference proteome</keyword>
<dbReference type="GO" id="GO:0031146">
    <property type="term" value="P:SCF-dependent proteasomal ubiquitin-dependent protein catabolic process"/>
    <property type="evidence" value="ECO:0007669"/>
    <property type="project" value="TreeGrafter"/>
</dbReference>
<feature type="domain" description="F-box" evidence="1">
    <location>
        <begin position="9"/>
        <end position="56"/>
    </location>
</feature>
<dbReference type="PROSITE" id="PS50181">
    <property type="entry name" value="FBOX"/>
    <property type="match status" value="1"/>
</dbReference>
<name>A0A1S3IBP2_LINAN</name>
<evidence type="ECO:0000313" key="3">
    <source>
        <dbReference type="Proteomes" id="UP000085678"/>
    </source>
</evidence>
<dbReference type="CDD" id="cd22169">
    <property type="entry name" value="F-box_FBXO17-like"/>
    <property type="match status" value="1"/>
</dbReference>
<dbReference type="GO" id="GO:0019005">
    <property type="term" value="C:SCF ubiquitin ligase complex"/>
    <property type="evidence" value="ECO:0007669"/>
    <property type="project" value="TreeGrafter"/>
</dbReference>
<dbReference type="Gene3D" id="2.60.120.260">
    <property type="entry name" value="Galactose-binding domain-like"/>
    <property type="match status" value="1"/>
</dbReference>
<reference evidence="4" key="1">
    <citation type="submission" date="2025-08" db="UniProtKB">
        <authorList>
            <consortium name="RefSeq"/>
        </authorList>
    </citation>
    <scope>IDENTIFICATION</scope>
    <source>
        <tissue evidence="4">Gonads</tissue>
    </source>
</reference>
<dbReference type="InParanoid" id="A0A1S3IBP2"/>
<dbReference type="InterPro" id="IPR008979">
    <property type="entry name" value="Galactose-bd-like_sf"/>
</dbReference>
<dbReference type="GO" id="GO:0036503">
    <property type="term" value="P:ERAD pathway"/>
    <property type="evidence" value="ECO:0007669"/>
    <property type="project" value="TreeGrafter"/>
</dbReference>
<proteinExistence type="predicted"/>
<dbReference type="STRING" id="7574.A0A1S3IBP2"/>
<dbReference type="RefSeq" id="XP_013395680.1">
    <property type="nucleotide sequence ID" value="XM_013540226.2"/>
</dbReference>
<sequence>MAEGLSCDILDLTNLTPESLTGVLSYLPADFLINTCRLVCHQWKDIVDGNTLWRLKCLRERFYVPRLMGPPPADFKDYYFKNPYNRNLVKNPSGKDGKLHWTIEENGGNQFKVETSNPCAPGSYPCDGMKEEGYETCWATSYGWCVKHQLIDLLKEGCTGAVLDQIKPDIYISEWTAARRDCGSTYKLHVQLLGEDKQEVLDQFSKQRHVEQWEGGHWEKIEHKFQNYPPGVRYIWYQHSGKDLQFWAGHYGPKLGGSTVRFQFREQTK</sequence>
<dbReference type="InterPro" id="IPR036047">
    <property type="entry name" value="F-box-like_dom_sf"/>
</dbReference>
<dbReference type="InterPro" id="IPR001810">
    <property type="entry name" value="F-box_dom"/>
</dbReference>
<dbReference type="OMA" id="HIFFQHG"/>
<dbReference type="Gene3D" id="1.20.1280.50">
    <property type="match status" value="1"/>
</dbReference>
<dbReference type="GeneID" id="106162805"/>
<protein>
    <submittedName>
        <fullName evidence="4">F-box only protein 44 isoform X1</fullName>
    </submittedName>
</protein>
<dbReference type="Pfam" id="PF04300">
    <property type="entry name" value="FBA"/>
    <property type="match status" value="1"/>
</dbReference>
<dbReference type="PANTHER" id="PTHR12125">
    <property type="entry name" value="F-BOX ONLY PROTEIN 6-LIKE PROTEIN"/>
    <property type="match status" value="1"/>
</dbReference>
<dbReference type="GO" id="GO:0061630">
    <property type="term" value="F:ubiquitin protein ligase activity"/>
    <property type="evidence" value="ECO:0007669"/>
    <property type="project" value="TreeGrafter"/>
</dbReference>
<dbReference type="KEGG" id="lak:106162805"/>
<evidence type="ECO:0000259" key="1">
    <source>
        <dbReference type="PROSITE" id="PS50181"/>
    </source>
</evidence>
<dbReference type="Pfam" id="PF12937">
    <property type="entry name" value="F-box-like"/>
    <property type="match status" value="1"/>
</dbReference>
<dbReference type="GO" id="GO:0006516">
    <property type="term" value="P:glycoprotein catabolic process"/>
    <property type="evidence" value="ECO:0007669"/>
    <property type="project" value="TreeGrafter"/>
</dbReference>